<feature type="compositionally biased region" description="Basic and acidic residues" evidence="3">
    <location>
        <begin position="320"/>
        <end position="333"/>
    </location>
</feature>
<dbReference type="EMBL" id="JAGPYM010000006">
    <property type="protein sequence ID" value="KAH6893186.1"/>
    <property type="molecule type" value="Genomic_DNA"/>
</dbReference>
<protein>
    <submittedName>
        <fullName evidence="9">TRAPP II complex</fullName>
    </submittedName>
</protein>
<feature type="domain" description="Trs120/TRAPPC9 third Ig-like" evidence="7">
    <location>
        <begin position="1104"/>
        <end position="1264"/>
    </location>
</feature>
<dbReference type="InterPro" id="IPR058563">
    <property type="entry name" value="Trs120_TRAPPC9_N"/>
</dbReference>
<feature type="domain" description="Trs120/TRAPPC9 N-terminal" evidence="4">
    <location>
        <begin position="6"/>
        <end position="419"/>
    </location>
</feature>
<feature type="compositionally biased region" description="Low complexity" evidence="3">
    <location>
        <begin position="262"/>
        <end position="273"/>
    </location>
</feature>
<evidence type="ECO:0000313" key="9">
    <source>
        <dbReference type="EMBL" id="KAH6893186.1"/>
    </source>
</evidence>
<dbReference type="InterPro" id="IPR013935">
    <property type="entry name" value="Trs120_TRAPPC9"/>
</dbReference>
<evidence type="ECO:0000259" key="8">
    <source>
        <dbReference type="Pfam" id="PF26283"/>
    </source>
</evidence>
<sequence>MSLDPLLPVAPARVKVLVLPLGQIKTQRFSSFLERLQHENVVHLRDIDPDGRPNRNMFSPLAFPDGAIIYDLVTYNPPGSHLALSPFDLYREPLAVIALADGSELNEVTFSKRHSANGTGPTTVDKNIRALYQELEALRDEWPKALTHQVLIFDYVAPPDTDIPMPEGLIQIPPIEDCNQTTLKTVMRDTSSLLLAEMTTLAKSFEAMTTIESPGHFWGANRRNNTSWSGEINGISRRNSQFSHSQHRSNSASGIMDKHQARMSMPPTSSRPPFGSSNSTPGRPSTPAKSGLSNPPVNSDVIQSPESGTSTPDQTLSRSDTSETTRDASRDRVSVQGFGPGGANERYRIKGKGRVAILIGSMYLQAGRWSDSLKELQEGATVARSLNDHVWHGKALELILINLLLLGWAAVEFTIPAVCFGPQDRPSSIASKSDLENGSSQPKYLRHLQGILPDLMDRIVGLYSRISAESLPPLPLAQTNIRFAKILAAIHHGGGELGKRSLDIMVHGSVPDLKPGGCPRYLVTPTRSQIVAMLFKAFPSTASELLTPVDRASLLSGIATVLGPLGLHRKKAMVIRELISVLIGGLVEARTRGAADMGIHPAAGLVALAPGAGTNISTIALDLGEGDVEQGIEALLGLLCRSYGIVDFDMARKATSKAPETIDDSDEAVIARIHGHSSARFFGFRDIKLNILRACINFCEALPDFNGVLRHSSDLLRTAGSGVAPGPRREDASPMIHKEEQVRLATNISRTANLAHKLGLSLSAEYWDEFLVRNIKLEPLPSTRTPVPHAKSVLPGATASRASQDVDPFIYNPFLKKVDENVNQNLVAGEIATFKITLQNPYDIEVDIEKIQLATEGVEFEPIPDTTVIGPYRTQVLRLRGRPKEAGDVRVTGAVVKVRGCRERRFPIFSAPWTPVRDDKVKAKGVVGLEESVTTVKPLARALETEPLSLKVIQEQPLVVVKSTSLAQSSIMILEGERQIFSVTLQNLSTTPVDFVLFSFKDSTQEPLQTAINSRDATPAELYEYELILMKKQALRLPRANQGRHIAPGGEATFDFEILGKPGLTSAMIQVDYTHLGCPHDEITEQFYTRQVSVDLMVTVNASIEMARIDALPVHEEIPQPIWDRLGSTVAAKPNDYCLLSIDLRNAWPSQMAIHLEGEDGVNVEGSILPGNTTRLVLPVKRVYLEDPHATIPTLNPSRNRQFVVSTSKISPEMERANREAFWYRERILDCLKATWRTTSVPKRSGTIDLRNIRLTSRMIEAIKVDEVGIDVSVQSLDGNDSGGNVAYVDEFMKLKVRVVNRTSKPIVPMVRVMPALCHRPANVALEFTRKFAWNGTLQQLIPELEGHRSVEVDIGMTALCRGEFEIAASVEEVYVWEDQVRAEKPPQGRPRSETQTMMDAALGVKQRRMWHARQPCMLSVRDRD</sequence>
<evidence type="ECO:0000259" key="4">
    <source>
        <dbReference type="Pfam" id="PF08626"/>
    </source>
</evidence>
<name>A0A9P8WCH5_9HYPO</name>
<feature type="domain" description="Trs120/TRAPPC9 TPR region" evidence="5">
    <location>
        <begin position="448"/>
        <end position="759"/>
    </location>
</feature>
<dbReference type="Proteomes" id="UP000777438">
    <property type="component" value="Unassembled WGS sequence"/>
</dbReference>
<evidence type="ECO:0000313" key="10">
    <source>
        <dbReference type="Proteomes" id="UP000777438"/>
    </source>
</evidence>
<keyword evidence="10" id="KW-1185">Reference proteome</keyword>
<dbReference type="Pfam" id="PF26282">
    <property type="entry name" value="Ig_TRAPPC9-Trs120_3rd"/>
    <property type="match status" value="1"/>
</dbReference>
<dbReference type="PANTHER" id="PTHR21512">
    <property type="entry name" value="TRAFFICKING PROTEIN PARTICLE COMPLEX SUBUNIT 9"/>
    <property type="match status" value="1"/>
</dbReference>
<dbReference type="Pfam" id="PF26254">
    <property type="entry name" value="Ig_TRAPPC9-Trs120_1st"/>
    <property type="match status" value="1"/>
</dbReference>
<dbReference type="Pfam" id="PF26251">
    <property type="entry name" value="TPR_TRAPPC9-Trs120"/>
    <property type="match status" value="1"/>
</dbReference>
<evidence type="ECO:0000259" key="5">
    <source>
        <dbReference type="Pfam" id="PF26251"/>
    </source>
</evidence>
<proteinExistence type="predicted"/>
<dbReference type="Pfam" id="PF26280">
    <property type="entry name" value="Ig_TRAPPC9-Trs120_2nd"/>
    <property type="match status" value="1"/>
</dbReference>
<dbReference type="InterPro" id="IPR058564">
    <property type="entry name" value="TPR_TRAPPC9_Trs120"/>
</dbReference>
<feature type="region of interest" description="Disordered" evidence="3">
    <location>
        <begin position="215"/>
        <end position="344"/>
    </location>
</feature>
<feature type="compositionally biased region" description="Polar residues" evidence="3">
    <location>
        <begin position="275"/>
        <end position="319"/>
    </location>
</feature>
<dbReference type="Pfam" id="PF08626">
    <property type="entry name" value="TRAPPC9-Trs120"/>
    <property type="match status" value="1"/>
</dbReference>
<dbReference type="InterPro" id="IPR058565">
    <property type="entry name" value="Ig_TRAPPC9_Trs120_1st"/>
</dbReference>
<evidence type="ECO:0000256" key="3">
    <source>
        <dbReference type="SAM" id="MobiDB-lite"/>
    </source>
</evidence>
<evidence type="ECO:0000256" key="2">
    <source>
        <dbReference type="ARBA" id="ARBA00023034"/>
    </source>
</evidence>
<feature type="compositionally biased region" description="Polar residues" evidence="3">
    <location>
        <begin position="222"/>
        <end position="253"/>
    </location>
</feature>
<organism evidence="9 10">
    <name type="scientific">Thelonectria olida</name>
    <dbReference type="NCBI Taxonomy" id="1576542"/>
    <lineage>
        <taxon>Eukaryota</taxon>
        <taxon>Fungi</taxon>
        <taxon>Dikarya</taxon>
        <taxon>Ascomycota</taxon>
        <taxon>Pezizomycotina</taxon>
        <taxon>Sordariomycetes</taxon>
        <taxon>Hypocreomycetidae</taxon>
        <taxon>Hypocreales</taxon>
        <taxon>Nectriaceae</taxon>
        <taxon>Thelonectria</taxon>
    </lineage>
</organism>
<feature type="domain" description="Trs120/TRAPPC9 fourth Ig-like" evidence="8">
    <location>
        <begin position="1270"/>
        <end position="1422"/>
    </location>
</feature>
<evidence type="ECO:0000259" key="6">
    <source>
        <dbReference type="Pfam" id="PF26254"/>
    </source>
</evidence>
<comment type="subcellular location">
    <subcellularLocation>
        <location evidence="1">Golgi apparatus</location>
    </subcellularLocation>
</comment>
<reference evidence="9 10" key="1">
    <citation type="journal article" date="2021" name="Nat. Commun.">
        <title>Genetic determinants of endophytism in the Arabidopsis root mycobiome.</title>
        <authorList>
            <person name="Mesny F."/>
            <person name="Miyauchi S."/>
            <person name="Thiergart T."/>
            <person name="Pickel B."/>
            <person name="Atanasova L."/>
            <person name="Karlsson M."/>
            <person name="Huettel B."/>
            <person name="Barry K.W."/>
            <person name="Haridas S."/>
            <person name="Chen C."/>
            <person name="Bauer D."/>
            <person name="Andreopoulos W."/>
            <person name="Pangilinan J."/>
            <person name="LaButti K."/>
            <person name="Riley R."/>
            <person name="Lipzen A."/>
            <person name="Clum A."/>
            <person name="Drula E."/>
            <person name="Henrissat B."/>
            <person name="Kohler A."/>
            <person name="Grigoriev I.V."/>
            <person name="Martin F.M."/>
            <person name="Hacquard S."/>
        </authorList>
    </citation>
    <scope>NUCLEOTIDE SEQUENCE [LARGE SCALE GENOMIC DNA]</scope>
    <source>
        <strain evidence="9 10">MPI-CAGE-CH-0241</strain>
    </source>
</reference>
<comment type="caution">
    <text evidence="9">The sequence shown here is derived from an EMBL/GenBank/DDBJ whole genome shotgun (WGS) entry which is preliminary data.</text>
</comment>
<feature type="domain" description="Trs120/TRAPPC9 first Ig-like" evidence="6">
    <location>
        <begin position="772"/>
        <end position="955"/>
    </location>
</feature>
<evidence type="ECO:0000256" key="1">
    <source>
        <dbReference type="ARBA" id="ARBA00004555"/>
    </source>
</evidence>
<dbReference type="GO" id="GO:0005802">
    <property type="term" value="C:trans-Golgi network"/>
    <property type="evidence" value="ECO:0007669"/>
    <property type="project" value="TreeGrafter"/>
</dbReference>
<dbReference type="OrthoDB" id="27962at2759"/>
<keyword evidence="2" id="KW-0333">Golgi apparatus</keyword>
<dbReference type="InterPro" id="IPR058568">
    <property type="entry name" value="Ig_TRAPPC9_Trs120_4th"/>
</dbReference>
<accession>A0A9P8WCH5</accession>
<dbReference type="InterPro" id="IPR058567">
    <property type="entry name" value="Ig_TRAPPC9_Trs120_3rd"/>
</dbReference>
<dbReference type="Pfam" id="PF26283">
    <property type="entry name" value="Ig_TRAPPC9-Trs120_4th"/>
    <property type="match status" value="1"/>
</dbReference>
<dbReference type="PANTHER" id="PTHR21512:SF5">
    <property type="entry name" value="TRAFFICKING PROTEIN PARTICLE COMPLEX SUBUNIT 9"/>
    <property type="match status" value="1"/>
</dbReference>
<gene>
    <name evidence="9" type="ORF">B0T10DRAFT_604434</name>
</gene>
<evidence type="ECO:0000259" key="7">
    <source>
        <dbReference type="Pfam" id="PF26282"/>
    </source>
</evidence>